<dbReference type="Gene3D" id="3.40.1410.10">
    <property type="entry name" value="Chorismate lyase-like"/>
    <property type="match status" value="1"/>
</dbReference>
<accession>A0A4P6EW57</accession>
<evidence type="ECO:0000256" key="1">
    <source>
        <dbReference type="ARBA" id="ARBA00023015"/>
    </source>
</evidence>
<dbReference type="KEGG" id="pprt:ET464_15395"/>
<keyword evidence="3" id="KW-0804">Transcription</keyword>
<dbReference type="SMART" id="SM00866">
    <property type="entry name" value="UTRA"/>
    <property type="match status" value="1"/>
</dbReference>
<dbReference type="Proteomes" id="UP000293568">
    <property type="component" value="Chromosome"/>
</dbReference>
<dbReference type="RefSeq" id="WP_129442331.1">
    <property type="nucleotide sequence ID" value="NZ_CP035492.1"/>
</dbReference>
<dbReference type="Gene3D" id="1.10.10.10">
    <property type="entry name" value="Winged helix-like DNA-binding domain superfamily/Winged helix DNA-binding domain"/>
    <property type="match status" value="1"/>
</dbReference>
<keyword evidence="2" id="KW-0238">DNA-binding</keyword>
<evidence type="ECO:0000313" key="6">
    <source>
        <dbReference type="Proteomes" id="UP000293568"/>
    </source>
</evidence>
<dbReference type="InterPro" id="IPR036388">
    <property type="entry name" value="WH-like_DNA-bd_sf"/>
</dbReference>
<dbReference type="InterPro" id="IPR050679">
    <property type="entry name" value="Bact_HTH_transcr_reg"/>
</dbReference>
<dbReference type="PRINTS" id="PR00035">
    <property type="entry name" value="HTHGNTR"/>
</dbReference>
<dbReference type="InterPro" id="IPR011663">
    <property type="entry name" value="UTRA"/>
</dbReference>
<dbReference type="InterPro" id="IPR036390">
    <property type="entry name" value="WH_DNA-bd_sf"/>
</dbReference>
<dbReference type="PROSITE" id="PS50949">
    <property type="entry name" value="HTH_GNTR"/>
    <property type="match status" value="1"/>
</dbReference>
<dbReference type="OrthoDB" id="149756at2"/>
<dbReference type="SUPFAM" id="SSF46785">
    <property type="entry name" value="Winged helix' DNA-binding domain"/>
    <property type="match status" value="1"/>
</dbReference>
<dbReference type="GO" id="GO:0003677">
    <property type="term" value="F:DNA binding"/>
    <property type="evidence" value="ECO:0007669"/>
    <property type="project" value="UniProtKB-KW"/>
</dbReference>
<dbReference type="InterPro" id="IPR028978">
    <property type="entry name" value="Chorismate_lyase_/UTRA_dom_sf"/>
</dbReference>
<gene>
    <name evidence="5" type="ORF">ET464_15395</name>
</gene>
<evidence type="ECO:0000313" key="5">
    <source>
        <dbReference type="EMBL" id="QAY67560.1"/>
    </source>
</evidence>
<dbReference type="AlphaFoldDB" id="A0A4P6EW57"/>
<dbReference type="InterPro" id="IPR000524">
    <property type="entry name" value="Tscrpt_reg_HTH_GntR"/>
</dbReference>
<evidence type="ECO:0000256" key="2">
    <source>
        <dbReference type="ARBA" id="ARBA00023125"/>
    </source>
</evidence>
<protein>
    <submittedName>
        <fullName evidence="5">GntR family transcriptional regulator</fullName>
    </submittedName>
</protein>
<dbReference type="CDD" id="cd07377">
    <property type="entry name" value="WHTH_GntR"/>
    <property type="match status" value="1"/>
</dbReference>
<dbReference type="PANTHER" id="PTHR44846">
    <property type="entry name" value="MANNOSYL-D-GLYCERATE TRANSPORT/METABOLISM SYSTEM REPRESSOR MNGR-RELATED"/>
    <property type="match status" value="1"/>
</dbReference>
<dbReference type="PANTHER" id="PTHR44846:SF17">
    <property type="entry name" value="GNTR-FAMILY TRANSCRIPTIONAL REGULATOR"/>
    <property type="match status" value="1"/>
</dbReference>
<dbReference type="Pfam" id="PF07702">
    <property type="entry name" value="UTRA"/>
    <property type="match status" value="1"/>
</dbReference>
<dbReference type="GO" id="GO:0003700">
    <property type="term" value="F:DNA-binding transcription factor activity"/>
    <property type="evidence" value="ECO:0007669"/>
    <property type="project" value="InterPro"/>
</dbReference>
<reference evidence="5 6" key="1">
    <citation type="submission" date="2019-01" db="EMBL/GenBank/DDBJ databases">
        <title>Genome sequencing of strain FW100M-2.</title>
        <authorList>
            <person name="Heo J."/>
            <person name="Kim S.-J."/>
            <person name="Kim J.-S."/>
            <person name="Hong S.-B."/>
            <person name="Kwon S.-W."/>
        </authorList>
    </citation>
    <scope>NUCLEOTIDE SEQUENCE [LARGE SCALE GENOMIC DNA]</scope>
    <source>
        <strain evidence="5 6">FW100M-2</strain>
    </source>
</reference>
<sequence>MMEKKLLYIRIKEEIERRIQAGEIKPGERLPSEPALAKEFEVSRPTLRESLKMLQREGTLISKNGVGTYVNERSSSIVNPLNKLRSLGDMIKSVGYKDSEADVKVYSQEAETEWAEKLQTSGPVVILERVRTADEMKVAFYYNIIPMEIAADHFTEGFSGAIFDFLRERLGITVSYAITEICAVGAGGARDRRAAEVLGEGLLLLKQLHFDENDRPVFYSLDYLKSSSFQLFVRRD</sequence>
<proteinExistence type="predicted"/>
<dbReference type="SMART" id="SM00345">
    <property type="entry name" value="HTH_GNTR"/>
    <property type="match status" value="1"/>
</dbReference>
<evidence type="ECO:0000259" key="4">
    <source>
        <dbReference type="PROSITE" id="PS50949"/>
    </source>
</evidence>
<feature type="domain" description="HTH gntR-type" evidence="4">
    <location>
        <begin position="5"/>
        <end position="73"/>
    </location>
</feature>
<keyword evidence="1" id="KW-0805">Transcription regulation</keyword>
<dbReference type="Pfam" id="PF00392">
    <property type="entry name" value="GntR"/>
    <property type="match status" value="1"/>
</dbReference>
<name>A0A4P6EW57_9BACL</name>
<dbReference type="SUPFAM" id="SSF64288">
    <property type="entry name" value="Chorismate lyase-like"/>
    <property type="match status" value="1"/>
</dbReference>
<organism evidence="5 6">
    <name type="scientific">Paenibacillus protaetiae</name>
    <dbReference type="NCBI Taxonomy" id="2509456"/>
    <lineage>
        <taxon>Bacteria</taxon>
        <taxon>Bacillati</taxon>
        <taxon>Bacillota</taxon>
        <taxon>Bacilli</taxon>
        <taxon>Bacillales</taxon>
        <taxon>Paenibacillaceae</taxon>
        <taxon>Paenibacillus</taxon>
    </lineage>
</organism>
<keyword evidence="6" id="KW-1185">Reference proteome</keyword>
<evidence type="ECO:0000256" key="3">
    <source>
        <dbReference type="ARBA" id="ARBA00023163"/>
    </source>
</evidence>
<dbReference type="EMBL" id="CP035492">
    <property type="protein sequence ID" value="QAY67560.1"/>
    <property type="molecule type" value="Genomic_DNA"/>
</dbReference>
<dbReference type="GO" id="GO:0045892">
    <property type="term" value="P:negative regulation of DNA-templated transcription"/>
    <property type="evidence" value="ECO:0007669"/>
    <property type="project" value="TreeGrafter"/>
</dbReference>